<protein>
    <submittedName>
        <fullName evidence="2">Uncharacterized protein</fullName>
    </submittedName>
</protein>
<evidence type="ECO:0000313" key="2">
    <source>
        <dbReference type="EMBL" id="RVW81808.1"/>
    </source>
</evidence>
<evidence type="ECO:0000256" key="1">
    <source>
        <dbReference type="SAM" id="MobiDB-lite"/>
    </source>
</evidence>
<organism evidence="2 3">
    <name type="scientific">Vitis vinifera</name>
    <name type="common">Grape</name>
    <dbReference type="NCBI Taxonomy" id="29760"/>
    <lineage>
        <taxon>Eukaryota</taxon>
        <taxon>Viridiplantae</taxon>
        <taxon>Streptophyta</taxon>
        <taxon>Embryophyta</taxon>
        <taxon>Tracheophyta</taxon>
        <taxon>Spermatophyta</taxon>
        <taxon>Magnoliopsida</taxon>
        <taxon>eudicotyledons</taxon>
        <taxon>Gunneridae</taxon>
        <taxon>Pentapetalae</taxon>
        <taxon>rosids</taxon>
        <taxon>Vitales</taxon>
        <taxon>Vitaceae</taxon>
        <taxon>Viteae</taxon>
        <taxon>Vitis</taxon>
    </lineage>
</organism>
<proteinExistence type="predicted"/>
<accession>A0A438HBH3</accession>
<dbReference type="AlphaFoldDB" id="A0A438HBH3"/>
<feature type="region of interest" description="Disordered" evidence="1">
    <location>
        <begin position="44"/>
        <end position="87"/>
    </location>
</feature>
<evidence type="ECO:0000313" key="3">
    <source>
        <dbReference type="Proteomes" id="UP000288805"/>
    </source>
</evidence>
<dbReference type="Proteomes" id="UP000288805">
    <property type="component" value="Unassembled WGS sequence"/>
</dbReference>
<gene>
    <name evidence="2" type="ORF">CK203_051609</name>
</gene>
<sequence length="205" mass="23016">MVMKNLSHPGQSHLSHPILPLNPCHPLFSQCHCNFPQFPKVYSRDKGKGHSRTKVSPRIQLNPGNAITVRSDPHLHTQPGETSTDSTDNLGLDLLIVVRKGTRECTNQPLYPLSHYVSPKHLSPAHKNFIVSLNTTIIPNTVSEALTKKGMKGCYERGYECIRKNKTREIVERLKGKNIVDSKWIFTLKYKADGSLESKVLKAKA</sequence>
<dbReference type="EMBL" id="QGNW01000248">
    <property type="protein sequence ID" value="RVW81808.1"/>
    <property type="molecule type" value="Genomic_DNA"/>
</dbReference>
<comment type="caution">
    <text evidence="2">The sequence shown here is derived from an EMBL/GenBank/DDBJ whole genome shotgun (WGS) entry which is preliminary data.</text>
</comment>
<reference evidence="2 3" key="1">
    <citation type="journal article" date="2018" name="PLoS Genet.">
        <title>Population sequencing reveals clonal diversity and ancestral inbreeding in the grapevine cultivar Chardonnay.</title>
        <authorList>
            <person name="Roach M.J."/>
            <person name="Johnson D.L."/>
            <person name="Bohlmann J."/>
            <person name="van Vuuren H.J."/>
            <person name="Jones S.J."/>
            <person name="Pretorius I.S."/>
            <person name="Schmidt S.A."/>
            <person name="Borneman A.R."/>
        </authorList>
    </citation>
    <scope>NUCLEOTIDE SEQUENCE [LARGE SCALE GENOMIC DNA]</scope>
    <source>
        <strain evidence="3">cv. Chardonnay</strain>
        <tissue evidence="2">Leaf</tissue>
    </source>
</reference>
<name>A0A438HBH3_VITVI</name>